<evidence type="ECO:0000313" key="1">
    <source>
        <dbReference type="EMBL" id="KYO38161.1"/>
    </source>
</evidence>
<organism evidence="1 2">
    <name type="scientific">Alligator mississippiensis</name>
    <name type="common">American alligator</name>
    <dbReference type="NCBI Taxonomy" id="8496"/>
    <lineage>
        <taxon>Eukaryota</taxon>
        <taxon>Metazoa</taxon>
        <taxon>Chordata</taxon>
        <taxon>Craniata</taxon>
        <taxon>Vertebrata</taxon>
        <taxon>Euteleostomi</taxon>
        <taxon>Archelosauria</taxon>
        <taxon>Archosauria</taxon>
        <taxon>Crocodylia</taxon>
        <taxon>Alligatoridae</taxon>
        <taxon>Alligatorinae</taxon>
        <taxon>Alligator</taxon>
    </lineage>
</organism>
<dbReference type="AlphaFoldDB" id="A0A151NMV4"/>
<dbReference type="Proteomes" id="UP000050525">
    <property type="component" value="Unassembled WGS sequence"/>
</dbReference>
<name>A0A151NMV4_ALLMI</name>
<accession>A0A151NMV4</accession>
<reference evidence="1 2" key="1">
    <citation type="journal article" date="2012" name="Genome Biol.">
        <title>Sequencing three crocodilian genomes to illuminate the evolution of archosaurs and amniotes.</title>
        <authorList>
            <person name="St John J.A."/>
            <person name="Braun E.L."/>
            <person name="Isberg S.R."/>
            <person name="Miles L.G."/>
            <person name="Chong A.Y."/>
            <person name="Gongora J."/>
            <person name="Dalzell P."/>
            <person name="Moran C."/>
            <person name="Bed'hom B."/>
            <person name="Abzhanov A."/>
            <person name="Burgess S.C."/>
            <person name="Cooksey A.M."/>
            <person name="Castoe T.A."/>
            <person name="Crawford N.G."/>
            <person name="Densmore L.D."/>
            <person name="Drew J.C."/>
            <person name="Edwards S.V."/>
            <person name="Faircloth B.C."/>
            <person name="Fujita M.K."/>
            <person name="Greenwold M.J."/>
            <person name="Hoffmann F.G."/>
            <person name="Howard J.M."/>
            <person name="Iguchi T."/>
            <person name="Janes D.E."/>
            <person name="Khan S.Y."/>
            <person name="Kohno S."/>
            <person name="de Koning A.J."/>
            <person name="Lance S.L."/>
            <person name="McCarthy F.M."/>
            <person name="McCormack J.E."/>
            <person name="Merchant M.E."/>
            <person name="Peterson D.G."/>
            <person name="Pollock D.D."/>
            <person name="Pourmand N."/>
            <person name="Raney B.J."/>
            <person name="Roessler K.A."/>
            <person name="Sanford J.R."/>
            <person name="Sawyer R.H."/>
            <person name="Schmidt C.J."/>
            <person name="Triplett E.W."/>
            <person name="Tuberville T.D."/>
            <person name="Venegas-Anaya M."/>
            <person name="Howard J.T."/>
            <person name="Jarvis E.D."/>
            <person name="Guillette L.J.Jr."/>
            <person name="Glenn T.C."/>
            <person name="Green R.E."/>
            <person name="Ray D.A."/>
        </authorList>
    </citation>
    <scope>NUCLEOTIDE SEQUENCE [LARGE SCALE GENOMIC DNA]</scope>
    <source>
        <strain evidence="1">KSC_2009_1</strain>
    </source>
</reference>
<proteinExistence type="predicted"/>
<gene>
    <name evidence="1" type="ORF">Y1Q_0007274</name>
</gene>
<keyword evidence="2" id="KW-1185">Reference proteome</keyword>
<dbReference type="EMBL" id="AKHW03002528">
    <property type="protein sequence ID" value="KYO38161.1"/>
    <property type="molecule type" value="Genomic_DNA"/>
</dbReference>
<comment type="caution">
    <text evidence="1">The sequence shown here is derived from an EMBL/GenBank/DDBJ whole genome shotgun (WGS) entry which is preliminary data.</text>
</comment>
<protein>
    <submittedName>
        <fullName evidence="1">Uncharacterized protein</fullName>
    </submittedName>
</protein>
<sequence>MFKLQERAIPPHKKASSTTILFTEHLASVLYKTLATVMARNAVKKQKVPTLANSTSLPLELILPVNLHLRASVL</sequence>
<evidence type="ECO:0000313" key="2">
    <source>
        <dbReference type="Proteomes" id="UP000050525"/>
    </source>
</evidence>